<reference evidence="1 2" key="1">
    <citation type="submission" date="2016-10" db="EMBL/GenBank/DDBJ databases">
        <authorList>
            <person name="Cai Z."/>
        </authorList>
    </citation>
    <scope>NUCLEOTIDE SEQUENCE [LARGE SCALE GENOMIC DNA]</scope>
</reference>
<dbReference type="AlphaFoldDB" id="A0A383VD24"/>
<organism evidence="1 2">
    <name type="scientific">Tetradesmus obliquus</name>
    <name type="common">Green alga</name>
    <name type="synonym">Acutodesmus obliquus</name>
    <dbReference type="NCBI Taxonomy" id="3088"/>
    <lineage>
        <taxon>Eukaryota</taxon>
        <taxon>Viridiplantae</taxon>
        <taxon>Chlorophyta</taxon>
        <taxon>core chlorophytes</taxon>
        <taxon>Chlorophyceae</taxon>
        <taxon>CS clade</taxon>
        <taxon>Sphaeropleales</taxon>
        <taxon>Scenedesmaceae</taxon>
        <taxon>Tetradesmus</taxon>
    </lineage>
</organism>
<evidence type="ECO:0000313" key="1">
    <source>
        <dbReference type="EMBL" id="SZX62843.1"/>
    </source>
</evidence>
<dbReference type="PANTHER" id="PTHR11319">
    <property type="entry name" value="G PROTEIN-COUPLED RECEPTOR-RELATED"/>
    <property type="match status" value="1"/>
</dbReference>
<proteinExistence type="predicted"/>
<protein>
    <submittedName>
        <fullName evidence="1">Uncharacterized protein</fullName>
    </submittedName>
</protein>
<dbReference type="Proteomes" id="UP000256970">
    <property type="component" value="Unassembled WGS sequence"/>
</dbReference>
<accession>A0A383VD24</accession>
<name>A0A383VD24_TETOB</name>
<evidence type="ECO:0000313" key="2">
    <source>
        <dbReference type="Proteomes" id="UP000256970"/>
    </source>
</evidence>
<dbReference type="InterPro" id="IPR011050">
    <property type="entry name" value="Pectin_lyase_fold/virulence"/>
</dbReference>
<gene>
    <name evidence="1" type="ORF">BQ4739_LOCUS3422</name>
</gene>
<dbReference type="PANTHER" id="PTHR11319:SF35">
    <property type="entry name" value="OUTER MEMBRANE PROTEIN PMPC-RELATED"/>
    <property type="match status" value="1"/>
</dbReference>
<keyword evidence="2" id="KW-1185">Reference proteome</keyword>
<dbReference type="SUPFAM" id="SSF51126">
    <property type="entry name" value="Pectin lyase-like"/>
    <property type="match status" value="1"/>
</dbReference>
<dbReference type="EMBL" id="FNXT01000268">
    <property type="protein sequence ID" value="SZX62843.1"/>
    <property type="molecule type" value="Genomic_DNA"/>
</dbReference>
<sequence length="240" mass="24896">MPKLNTCTDTAAAADAAPTLLPPPLIPTIRHQPQVLIHNCNLSNSSSGDGGAVAAWGTAYVVVHDSRIKFSSATDRGGGVCFNENSRGNLIRLLLTNNSAGLEGGGLAVYDSAKVNATGVMFQANSAKFGGGMMIGGKAEMILSNSTQPPGKYNITFKLVDYSSVKPAILSLRVSPCIRGEFAPSQDTCQVCLPGSYSLHPSQQACQPCPPAGADCPGGAAILPMPGWWHSAGDSAQMHR</sequence>